<keyword evidence="2" id="KW-1133">Transmembrane helix</keyword>
<dbReference type="Gene3D" id="2.10.50.10">
    <property type="entry name" value="Tumor Necrosis Factor Receptor, subunit A, domain 2"/>
    <property type="match status" value="1"/>
</dbReference>
<evidence type="ECO:0000259" key="4">
    <source>
        <dbReference type="SMART" id="SM00208"/>
    </source>
</evidence>
<dbReference type="Proteomes" id="UP000005408">
    <property type="component" value="Unassembled WGS sequence"/>
</dbReference>
<feature type="compositionally biased region" description="Basic and acidic residues" evidence="1">
    <location>
        <begin position="463"/>
        <end position="475"/>
    </location>
</feature>
<reference evidence="5" key="1">
    <citation type="submission" date="2022-08" db="UniProtKB">
        <authorList>
            <consortium name="EnsemblMetazoa"/>
        </authorList>
    </citation>
    <scope>IDENTIFICATION</scope>
    <source>
        <strain evidence="5">05x7-T-G4-1.051#20</strain>
    </source>
</reference>
<evidence type="ECO:0000256" key="3">
    <source>
        <dbReference type="SAM" id="SignalP"/>
    </source>
</evidence>
<dbReference type="OrthoDB" id="6160310at2759"/>
<feature type="region of interest" description="Disordered" evidence="1">
    <location>
        <begin position="529"/>
        <end position="611"/>
    </location>
</feature>
<evidence type="ECO:0000313" key="5">
    <source>
        <dbReference type="EnsemblMetazoa" id="G11655.1:cds"/>
    </source>
</evidence>
<dbReference type="AlphaFoldDB" id="A0A8W8HZ30"/>
<dbReference type="EnsemblMetazoa" id="G11655.1">
    <property type="protein sequence ID" value="G11655.1:cds"/>
    <property type="gene ID" value="G11655"/>
</dbReference>
<feature type="compositionally biased region" description="Polar residues" evidence="1">
    <location>
        <begin position="548"/>
        <end position="557"/>
    </location>
</feature>
<feature type="region of interest" description="Disordered" evidence="1">
    <location>
        <begin position="348"/>
        <end position="392"/>
    </location>
</feature>
<feature type="compositionally biased region" description="Polar residues" evidence="1">
    <location>
        <begin position="563"/>
        <end position="584"/>
    </location>
</feature>
<keyword evidence="2" id="KW-0472">Membrane</keyword>
<dbReference type="SMART" id="SM00208">
    <property type="entry name" value="TNFR"/>
    <property type="match status" value="1"/>
</dbReference>
<protein>
    <recommendedName>
        <fullName evidence="4">TNFR-Cys domain-containing protein</fullName>
    </recommendedName>
</protein>
<feature type="chain" id="PRO_5036499954" description="TNFR-Cys domain-containing protein" evidence="3">
    <location>
        <begin position="32"/>
        <end position="611"/>
    </location>
</feature>
<keyword evidence="3" id="KW-0732">Signal</keyword>
<feature type="region of interest" description="Disordered" evidence="1">
    <location>
        <begin position="405"/>
        <end position="475"/>
    </location>
</feature>
<feature type="domain" description="TNFR-Cys" evidence="4">
    <location>
        <begin position="173"/>
        <end position="211"/>
    </location>
</feature>
<name>A0A8W8HZ30_MAGGI</name>
<dbReference type="PROSITE" id="PS51257">
    <property type="entry name" value="PROKAR_LIPOPROTEIN"/>
    <property type="match status" value="1"/>
</dbReference>
<sequence>MGKFGKEAHFWVPMIACLLILSSLLVNIGMSCPTGNNVIHRIDGSCCKTIKCLKNQGYILCSSRNTLGYDSCYDCPIGTVNELPMDTSEITYNFGIQEEQCSKIDCDCLPEAELLNRDECQRTGNKECACRRQDLRYGDDPQACEGPVNDSDKLSLIRTPGYELKNTGDVGECDQGHFKNKSDYSICIPHTKCPKGYSVIFNGSTTEDRQCRLVTKTVTPLTTKREQPTPTMVPSVTFLPKLRRRNQLSKQGEIERTKHNGTNLGSPAESGIRIAPEVNGTSTHQPEDQMTVLTSDGQSYNVPLAVGLGIGISLFLFVIVMIYWCCTKKRKNRNKDLEQDMIPMPERVNLQNSGTVPATFGETKDSAENKPLLPVCNGSQMDHSSGKDDETLKTDLDGAEQYTQLHNQSPLPSSEVSENSPSAEVEGYVLHSSEEIQIVEESPKGIGTGMLETEQSDQANVTPRDEPSSPSSRRTDLHFSNQLFLSPVLHTTDLQSISVPPHSLGSLKSDGMYSSFSSNSLDMVNRNRYASQGDSDYGTDSSRKNDTDNSVSLSSDNRYQELSVDSLQDSRQLSTDTQSSTKTGKSVAVVAPFRRNEMKTVDEEETCSKSP</sequence>
<feature type="compositionally biased region" description="Polar residues" evidence="1">
    <location>
        <begin position="529"/>
        <end position="540"/>
    </location>
</feature>
<keyword evidence="6" id="KW-1185">Reference proteome</keyword>
<accession>A0A8W8HZ30</accession>
<keyword evidence="2" id="KW-0812">Transmembrane</keyword>
<evidence type="ECO:0000256" key="2">
    <source>
        <dbReference type="SAM" id="Phobius"/>
    </source>
</evidence>
<organism evidence="5 6">
    <name type="scientific">Magallana gigas</name>
    <name type="common">Pacific oyster</name>
    <name type="synonym">Crassostrea gigas</name>
    <dbReference type="NCBI Taxonomy" id="29159"/>
    <lineage>
        <taxon>Eukaryota</taxon>
        <taxon>Metazoa</taxon>
        <taxon>Spiralia</taxon>
        <taxon>Lophotrochozoa</taxon>
        <taxon>Mollusca</taxon>
        <taxon>Bivalvia</taxon>
        <taxon>Autobranchia</taxon>
        <taxon>Pteriomorphia</taxon>
        <taxon>Ostreida</taxon>
        <taxon>Ostreoidea</taxon>
        <taxon>Ostreidae</taxon>
        <taxon>Magallana</taxon>
    </lineage>
</organism>
<proteinExistence type="predicted"/>
<evidence type="ECO:0000313" key="6">
    <source>
        <dbReference type="Proteomes" id="UP000005408"/>
    </source>
</evidence>
<feature type="transmembrane region" description="Helical" evidence="2">
    <location>
        <begin position="304"/>
        <end position="326"/>
    </location>
</feature>
<feature type="signal peptide" evidence="3">
    <location>
        <begin position="1"/>
        <end position="31"/>
    </location>
</feature>
<feature type="compositionally biased region" description="Polar residues" evidence="1">
    <location>
        <begin position="405"/>
        <end position="422"/>
    </location>
</feature>
<dbReference type="InterPro" id="IPR001368">
    <property type="entry name" value="TNFR/NGFR_Cys_rich_reg"/>
</dbReference>
<dbReference type="OMA" id="KECACRR"/>
<evidence type="ECO:0000256" key="1">
    <source>
        <dbReference type="SAM" id="MobiDB-lite"/>
    </source>
</evidence>